<dbReference type="RefSeq" id="WP_186955128.1">
    <property type="nucleotide sequence ID" value="NZ_JACOFX010000011.1"/>
</dbReference>
<dbReference type="Proteomes" id="UP000646911">
    <property type="component" value="Unassembled WGS sequence"/>
</dbReference>
<dbReference type="InterPro" id="IPR036388">
    <property type="entry name" value="WH-like_DNA-bd_sf"/>
</dbReference>
<evidence type="ECO:0000313" key="2">
    <source>
        <dbReference type="Proteomes" id="UP000646911"/>
    </source>
</evidence>
<dbReference type="Gene3D" id="1.10.10.10">
    <property type="entry name" value="Winged helix-like DNA-binding domain superfamily/Winged helix DNA-binding domain"/>
    <property type="match status" value="1"/>
</dbReference>
<reference evidence="1 2" key="1">
    <citation type="submission" date="2020-08" db="EMBL/GenBank/DDBJ databases">
        <title>Novel species isolated from subtropical streams in China.</title>
        <authorList>
            <person name="Lu H."/>
        </authorList>
    </citation>
    <scope>NUCLEOTIDE SEQUENCE [LARGE SCALE GENOMIC DNA]</scope>
    <source>
        <strain evidence="1 2">NL8W</strain>
    </source>
</reference>
<comment type="caution">
    <text evidence="1">The sequence shown here is derived from an EMBL/GenBank/DDBJ whole genome shotgun (WGS) entry which is preliminary data.</text>
</comment>
<evidence type="ECO:0000313" key="1">
    <source>
        <dbReference type="EMBL" id="MBC3909601.1"/>
    </source>
</evidence>
<dbReference type="Pfam" id="PF13551">
    <property type="entry name" value="HTH_29"/>
    <property type="match status" value="1"/>
</dbReference>
<dbReference type="EMBL" id="JACOFX010000011">
    <property type="protein sequence ID" value="MBC3909601.1"/>
    <property type="molecule type" value="Genomic_DNA"/>
</dbReference>
<dbReference type="InterPro" id="IPR009057">
    <property type="entry name" value="Homeodomain-like_sf"/>
</dbReference>
<dbReference type="SUPFAM" id="SSF46689">
    <property type="entry name" value="Homeodomain-like"/>
    <property type="match status" value="1"/>
</dbReference>
<protein>
    <submittedName>
        <fullName evidence="1">Helix-turn-helix domain-containing protein</fullName>
    </submittedName>
</protein>
<sequence>MNAEKTDIRSLSDDTLYDIRKQVVALHLTGEGRARIASKLNMSYSGVVKIIKLYEQAGNVVPQPAARGRKNGQQRLLTAVQEQLLRGMIESAAPSAYGLAYHLWGRDAMAMLVQQQTGIRLPLRTVSHYMERWGYASRQLQNADQARKKIQEFRSKKQQAQPLPELCWLSRKIPPTLGNQAGEIISAMNGRGSLRWLCLPSAGHADNLPRFLQGLLGDVKKNLLVLGVQKDELEQLTVQTSLPLQVANYSLDCVLEQDEPEVESETVPWRHGKIAN</sequence>
<proteinExistence type="predicted"/>
<name>A0ABR6ZE09_9BURK</name>
<accession>A0ABR6ZE09</accession>
<gene>
    <name evidence="1" type="ORF">H8L47_18720</name>
</gene>
<keyword evidence="2" id="KW-1185">Reference proteome</keyword>
<organism evidence="1 2">
    <name type="scientific">Undibacterium umbellatum</name>
    <dbReference type="NCBI Taxonomy" id="2762300"/>
    <lineage>
        <taxon>Bacteria</taxon>
        <taxon>Pseudomonadati</taxon>
        <taxon>Pseudomonadota</taxon>
        <taxon>Betaproteobacteria</taxon>
        <taxon>Burkholderiales</taxon>
        <taxon>Oxalobacteraceae</taxon>
        <taxon>Undibacterium</taxon>
    </lineage>
</organism>